<dbReference type="FunFam" id="1.25.40.340:FF:000002">
    <property type="entry name" value="Dihydroxyacetone kinase, L subunit"/>
    <property type="match status" value="1"/>
</dbReference>
<dbReference type="GO" id="GO:0016301">
    <property type="term" value="F:kinase activity"/>
    <property type="evidence" value="ECO:0007669"/>
    <property type="project" value="UniProtKB-KW"/>
</dbReference>
<dbReference type="InterPro" id="IPR012737">
    <property type="entry name" value="DhaK_L_YcgS"/>
</dbReference>
<comment type="caution">
    <text evidence="4">The sequence shown here is derived from an EMBL/GenBank/DDBJ whole genome shotgun (WGS) entry which is preliminary data.</text>
</comment>
<dbReference type="InterPro" id="IPR050861">
    <property type="entry name" value="Dihydroxyacetone_Kinase"/>
</dbReference>
<protein>
    <submittedName>
        <fullName evidence="4">Dihydroxyacetone kinase subunit DhaL</fullName>
    </submittedName>
</protein>
<dbReference type="PROSITE" id="PS51480">
    <property type="entry name" value="DHAL"/>
    <property type="match status" value="1"/>
</dbReference>
<dbReference type="RefSeq" id="WP_311677131.1">
    <property type="nucleotide sequence ID" value="NZ_JAVRER010000020.1"/>
</dbReference>
<dbReference type="Gene3D" id="1.25.40.340">
    <property type="match status" value="1"/>
</dbReference>
<reference evidence="5" key="1">
    <citation type="submission" date="2023-07" db="EMBL/GenBank/DDBJ databases">
        <title>30 novel species of actinomycetes from the DSMZ collection.</title>
        <authorList>
            <person name="Nouioui I."/>
        </authorList>
    </citation>
    <scope>NUCLEOTIDE SEQUENCE [LARGE SCALE GENOMIC DNA]</scope>
    <source>
        <strain evidence="5">DSM 41982</strain>
    </source>
</reference>
<dbReference type="SUPFAM" id="SSF101473">
    <property type="entry name" value="DhaL-like"/>
    <property type="match status" value="1"/>
</dbReference>
<dbReference type="PANTHER" id="PTHR28629">
    <property type="entry name" value="TRIOKINASE/FMN CYCLASE"/>
    <property type="match status" value="1"/>
</dbReference>
<dbReference type="InterPro" id="IPR004007">
    <property type="entry name" value="DhaL_dom"/>
</dbReference>
<keyword evidence="2 4" id="KW-0418">Kinase</keyword>
<sequence>MGDEGRDKGGTGGPGTLDAAFFRRWLDAAAALIDNDAERLTALDSAIGDADHGANMRRGFSAVRESLAAEEPASPQAVLALAGRRLVSTVGGASGPLYGTLLRRTGKALGEALGERTDPDRTEFAAALRAGIDAVSALGGAKPGDKTMIDALVPAAEALSTSWEAAAEAAREGAAATVPMRAHKGRASYLGERSEGHEDPGAASAALLLGALADTAGRAGA</sequence>
<feature type="domain" description="DhaL" evidence="3">
    <location>
        <begin position="20"/>
        <end position="214"/>
    </location>
</feature>
<dbReference type="Pfam" id="PF02734">
    <property type="entry name" value="Dak2"/>
    <property type="match status" value="1"/>
</dbReference>
<dbReference type="SMART" id="SM01120">
    <property type="entry name" value="Dak2"/>
    <property type="match status" value="1"/>
</dbReference>
<dbReference type="PANTHER" id="PTHR28629:SF4">
    <property type="entry name" value="TRIOKINASE_FMN CYCLASE"/>
    <property type="match status" value="1"/>
</dbReference>
<evidence type="ECO:0000256" key="1">
    <source>
        <dbReference type="ARBA" id="ARBA00022679"/>
    </source>
</evidence>
<name>A0ABD5E6H8_9ACTN</name>
<dbReference type="NCBIfam" id="TIGR02365">
    <property type="entry name" value="dha_L_ycgS"/>
    <property type="match status" value="1"/>
</dbReference>
<proteinExistence type="predicted"/>
<evidence type="ECO:0000313" key="4">
    <source>
        <dbReference type="EMBL" id="MDT0416817.1"/>
    </source>
</evidence>
<evidence type="ECO:0000256" key="2">
    <source>
        <dbReference type="ARBA" id="ARBA00022777"/>
    </source>
</evidence>
<evidence type="ECO:0000259" key="3">
    <source>
        <dbReference type="PROSITE" id="PS51480"/>
    </source>
</evidence>
<gene>
    <name evidence="4" type="primary">dhaL</name>
    <name evidence="4" type="ORF">RM574_15100</name>
</gene>
<dbReference type="AlphaFoldDB" id="A0ABD5E6H8"/>
<dbReference type="EMBL" id="JAVRER010000020">
    <property type="protein sequence ID" value="MDT0416817.1"/>
    <property type="molecule type" value="Genomic_DNA"/>
</dbReference>
<organism evidence="4 5">
    <name type="scientific">Streptomyces evansiae</name>
    <dbReference type="NCBI Taxonomy" id="3075535"/>
    <lineage>
        <taxon>Bacteria</taxon>
        <taxon>Bacillati</taxon>
        <taxon>Actinomycetota</taxon>
        <taxon>Actinomycetes</taxon>
        <taxon>Kitasatosporales</taxon>
        <taxon>Streptomycetaceae</taxon>
        <taxon>Streptomyces</taxon>
    </lineage>
</organism>
<accession>A0ABD5E6H8</accession>
<keyword evidence="1" id="KW-0808">Transferase</keyword>
<dbReference type="InterPro" id="IPR036117">
    <property type="entry name" value="DhaL_dom_sf"/>
</dbReference>
<dbReference type="Proteomes" id="UP001183607">
    <property type="component" value="Unassembled WGS sequence"/>
</dbReference>
<evidence type="ECO:0000313" key="5">
    <source>
        <dbReference type="Proteomes" id="UP001183607"/>
    </source>
</evidence>